<dbReference type="Pfam" id="PF20500">
    <property type="entry name" value="DNA-PKcs_N"/>
    <property type="match status" value="1"/>
</dbReference>
<dbReference type="InterPro" id="IPR046804">
    <property type="entry name" value="DNA-PKcs_N"/>
</dbReference>
<dbReference type="GO" id="GO:0008630">
    <property type="term" value="P:intrinsic apoptotic signaling pathway in response to DNA damage"/>
    <property type="evidence" value="ECO:0007669"/>
    <property type="project" value="TreeGrafter"/>
</dbReference>
<feature type="domain" description="DNA-dependent protein kinase catalytic subunit CC1/2" evidence="2">
    <location>
        <begin position="482"/>
        <end position="556"/>
    </location>
</feature>
<dbReference type="OrthoDB" id="431717at2759"/>
<evidence type="ECO:0000259" key="2">
    <source>
        <dbReference type="Pfam" id="PF20502"/>
    </source>
</evidence>
<evidence type="ECO:0000259" key="1">
    <source>
        <dbReference type="Pfam" id="PF20500"/>
    </source>
</evidence>
<protein>
    <submittedName>
        <fullName evidence="3">PRKDC</fullName>
    </submittedName>
</protein>
<dbReference type="InterPro" id="IPR046803">
    <property type="entry name" value="DNAPKcs_CC1-2"/>
</dbReference>
<dbReference type="InterPro" id="IPR050517">
    <property type="entry name" value="DDR_Repair_Kinase"/>
</dbReference>
<name>A0A212CEB4_CEREH</name>
<reference evidence="3 4" key="1">
    <citation type="journal article" date="2018" name="Mol. Genet. Genomics">
        <title>The red deer Cervus elaphus genome CerEla1.0: sequencing, annotating, genes, and chromosomes.</title>
        <authorList>
            <person name="Bana N.A."/>
            <person name="Nyiri A."/>
            <person name="Nagy J."/>
            <person name="Frank K."/>
            <person name="Nagy T."/>
            <person name="Steger V."/>
            <person name="Schiller M."/>
            <person name="Lakatos P."/>
            <person name="Sugar L."/>
            <person name="Horn P."/>
            <person name="Barta E."/>
            <person name="Orosz L."/>
        </authorList>
    </citation>
    <scope>NUCLEOTIDE SEQUENCE [LARGE SCALE GENOMIC DNA]</scope>
    <source>
        <strain evidence="3">Hungarian</strain>
    </source>
</reference>
<proteinExistence type="predicted"/>
<dbReference type="GO" id="GO:0006302">
    <property type="term" value="P:double-strand break repair"/>
    <property type="evidence" value="ECO:0007669"/>
    <property type="project" value="TreeGrafter"/>
</dbReference>
<dbReference type="GO" id="GO:0005634">
    <property type="term" value="C:nucleus"/>
    <property type="evidence" value="ECO:0007669"/>
    <property type="project" value="TreeGrafter"/>
</dbReference>
<dbReference type="EMBL" id="MKHE01000021">
    <property type="protein sequence ID" value="OWK04327.1"/>
    <property type="molecule type" value="Genomic_DNA"/>
</dbReference>
<dbReference type="PANTHER" id="PTHR11139:SF68">
    <property type="entry name" value="DNA-DEPENDENT PROTEIN KINASE CATALYTIC SUBUNIT"/>
    <property type="match status" value="1"/>
</dbReference>
<gene>
    <name evidence="3" type="ORF">Celaphus_00016235</name>
</gene>
<dbReference type="GO" id="GO:0000723">
    <property type="term" value="P:telomere maintenance"/>
    <property type="evidence" value="ECO:0007669"/>
    <property type="project" value="TreeGrafter"/>
</dbReference>
<comment type="caution">
    <text evidence="3">The sequence shown here is derived from an EMBL/GenBank/DDBJ whole genome shotgun (WGS) entry which is preliminary data.</text>
</comment>
<feature type="domain" description="DNA-PKcs N-terminal" evidence="1">
    <location>
        <begin position="128"/>
        <end position="345"/>
    </location>
</feature>
<dbReference type="GO" id="GO:0004674">
    <property type="term" value="F:protein serine/threonine kinase activity"/>
    <property type="evidence" value="ECO:0007669"/>
    <property type="project" value="TreeGrafter"/>
</dbReference>
<evidence type="ECO:0000313" key="3">
    <source>
        <dbReference type="EMBL" id="OWK04327.1"/>
    </source>
</evidence>
<evidence type="ECO:0000313" key="4">
    <source>
        <dbReference type="Proteomes" id="UP000242450"/>
    </source>
</evidence>
<accession>A0A212CEB4</accession>
<sequence length="576" mass="64514">PCKAVNARDVDLMFVELIQRCRQLFLAEADAAEDHVYQLPSFLQSVASVLLHLDAVPEVHSPVLEHLVVMQMDSFPQYSPKMQLVCCRAIVRVFLALAEKGPILWSCIGAVVHQSLIRICSKPVILQKDSLLADEAFVFVNFSLQSLNRLLYDEFVKSVLKIVEKLDLTLEKQNVGEQEDENKAAGIWVIPTSDPTANLHPVKPKDFSAFVNLVEFCREILPEKHVEFFGPWVHSFSYQLILQSTRLPLISGFYKLLSLAVRNAKKIKYFEGVGPKSQKPSPEDPEKHSCFALFAKFGKEVSVKMKQYKDELLASCLTFVLSLPHDIIALDVRAYVPALQVGLSLVGVVVPEKSGSLGCTHMSEPPSPPPASIPRAASPEARARGCVAWDRERRLSFAVPFVDMKPVVHLDLFLPRVTELALSAGDRHTKVAACELLHSVVMFMLGKATQMPDGGQGPPPMYQLYKRTFPVLLRLACDVDQDGIVDPVDSTLRDFCGQCIREFLKWSIKQTTPQQQENSPVNTKSLFKRLYSFALHPNAFKRLGASLAFNNIYREFSLYFQCQIGVCEEDMGPVEP</sequence>
<dbReference type="PANTHER" id="PTHR11139">
    <property type="entry name" value="ATAXIA TELANGIECTASIA MUTATED ATM -RELATED"/>
    <property type="match status" value="1"/>
</dbReference>
<dbReference type="AlphaFoldDB" id="A0A212CEB4"/>
<keyword evidence="4" id="KW-1185">Reference proteome</keyword>
<dbReference type="Pfam" id="PF20502">
    <property type="entry name" value="DNAPKcs_CC1-2"/>
    <property type="match status" value="1"/>
</dbReference>
<organism evidence="3 4">
    <name type="scientific">Cervus elaphus hippelaphus</name>
    <name type="common">European red deer</name>
    <dbReference type="NCBI Taxonomy" id="46360"/>
    <lineage>
        <taxon>Eukaryota</taxon>
        <taxon>Metazoa</taxon>
        <taxon>Chordata</taxon>
        <taxon>Craniata</taxon>
        <taxon>Vertebrata</taxon>
        <taxon>Euteleostomi</taxon>
        <taxon>Mammalia</taxon>
        <taxon>Eutheria</taxon>
        <taxon>Laurasiatheria</taxon>
        <taxon>Artiodactyla</taxon>
        <taxon>Ruminantia</taxon>
        <taxon>Pecora</taxon>
        <taxon>Cervidae</taxon>
        <taxon>Cervinae</taxon>
        <taxon>Cervus</taxon>
    </lineage>
</organism>
<dbReference type="Proteomes" id="UP000242450">
    <property type="component" value="Chromosome 21"/>
</dbReference>
<feature type="non-terminal residue" evidence="3">
    <location>
        <position position="1"/>
    </location>
</feature>
<dbReference type="GO" id="GO:0033152">
    <property type="term" value="P:immunoglobulin V(D)J recombination"/>
    <property type="evidence" value="ECO:0007669"/>
    <property type="project" value="TreeGrafter"/>
</dbReference>